<evidence type="ECO:0000256" key="1">
    <source>
        <dbReference type="SAM" id="Coils"/>
    </source>
</evidence>
<dbReference type="InterPro" id="IPR001660">
    <property type="entry name" value="SAM"/>
</dbReference>
<organism evidence="5 6">
    <name type="scientific">Oopsacas minuta</name>
    <dbReference type="NCBI Taxonomy" id="111878"/>
    <lineage>
        <taxon>Eukaryota</taxon>
        <taxon>Metazoa</taxon>
        <taxon>Porifera</taxon>
        <taxon>Hexactinellida</taxon>
        <taxon>Hexasterophora</taxon>
        <taxon>Lyssacinosida</taxon>
        <taxon>Leucopsacidae</taxon>
        <taxon>Oopsacas</taxon>
    </lineage>
</organism>
<feature type="compositionally biased region" description="Polar residues" evidence="2">
    <location>
        <begin position="690"/>
        <end position="700"/>
    </location>
</feature>
<dbReference type="GO" id="GO:0003676">
    <property type="term" value="F:nucleic acid binding"/>
    <property type="evidence" value="ECO:0007669"/>
    <property type="project" value="InterPro"/>
</dbReference>
<keyword evidence="6" id="KW-1185">Reference proteome</keyword>
<keyword evidence="1" id="KW-0175">Coiled coil</keyword>
<dbReference type="SMART" id="SM00950">
    <property type="entry name" value="Piwi"/>
    <property type="match status" value="1"/>
</dbReference>
<feature type="compositionally biased region" description="Pro residues" evidence="2">
    <location>
        <begin position="935"/>
        <end position="944"/>
    </location>
</feature>
<dbReference type="Pfam" id="PF02171">
    <property type="entry name" value="Piwi"/>
    <property type="match status" value="1"/>
</dbReference>
<dbReference type="Proteomes" id="UP001165289">
    <property type="component" value="Unassembled WGS sequence"/>
</dbReference>
<feature type="coiled-coil region" evidence="1">
    <location>
        <begin position="953"/>
        <end position="1070"/>
    </location>
</feature>
<evidence type="ECO:0000259" key="3">
    <source>
        <dbReference type="PROSITE" id="PS50105"/>
    </source>
</evidence>
<feature type="region of interest" description="Disordered" evidence="2">
    <location>
        <begin position="931"/>
        <end position="953"/>
    </location>
</feature>
<evidence type="ECO:0000256" key="2">
    <source>
        <dbReference type="SAM" id="MobiDB-lite"/>
    </source>
</evidence>
<accession>A0AAV7JBZ1</accession>
<feature type="coiled-coil region" evidence="1">
    <location>
        <begin position="1103"/>
        <end position="1131"/>
    </location>
</feature>
<feature type="domain" description="SAM" evidence="3">
    <location>
        <begin position="1339"/>
        <end position="1378"/>
    </location>
</feature>
<sequence length="1526" mass="175486">MGIHNYLKNLPPLTECRKLEEKQFNELYQTLRDMGNCFDEDLKNLSRIISDSVLSGQMNSIIDYLRDRSTYLSSIELSFKAEWSESNMENPSVLINGLCSTWLSGRKLVTVQQELRSIIILYCPRAYMMSIREIDEVWDKYYTSYDLELANSFTSTSSLVLTSISKDTLVNWSDKWIDILIDKLDENEFYLDEDTAFDPLLFIAVKLHSLAGRLMLKCKDFDTCFAPRVTSALNSILVKCPDILKDFNAIKELVAKKPICNILQDCVPSYKPDELGIDVLKKRGKELRTQHASLFLYRKLKDQYDEIFLIRSEEDFDSDNFEESMPDVQEVWDLAIDDKLSTYLEQLEFLSICDKFQFELNRAREFLSQYEWNQYQEYEIMSEHREDIHNFIYSSQWIDSRQQEIERLFAYFRKWSSTISFEDEDGCLEGFEEADIVTPEIAIHLLALTENAFDDFIDLQETVLEYYEQGIEQWEEFDASLQLSGDELCNLCDGGCQEFIQNKLEQIADQIEEMRVQPIDQGETGRVIEGQHADLNAKFDRIRQSPSEKEEKVTSAQRRSVKRAKIDVAIRPYIPEDYSQALEGELFRQIHFPPKQKPTTPAGRDLVSSSNHQIAPYVQEGPTNQLFETSNIQSGLFHPKVAQYTVSAPLPHDTTHFGYSQSSQMQYAPRASSSPPPPSNIEIRSPPSYTVDTNSPTNALIQPKQFPRTHFLESHQPEAELIQQHHEVPYTRSQPRDIMKGDKFEVKLVWQKQQPTRKDLFIASAKLSAGEHRGSLCIPDSDDVVYNVQPFDVSQFSISVQEIKLELSDISPQYKKKEPFKKPICSEIDFPNNHLAKSRRGKHPPYLPARRGTLSGTDNPVIPVTRQEDRSRVEVNVFSPTIEYSPIQSIERPDIPPKYREEKYQSCPGESPPVFTSTLPSHEERVSVVLNSPPQDHPLPPPRIKPSVTTDITEKSREELEQKRQEVRTWKNNHENLYLLKVSVDRENDSLKKEVAQLIKDYTSAANELQDTLTDKNKWEDEVRELKEKNSALLREKGKRILLEESQKEILNLESERDSHKTAADKYRAEREKVKLAVEEQKIIQETLKSEYEQKAADAPYQITTLTNTLKQSEEQNHKQLEENNKLKRELTRNKYTDIKSDNNNNTEDNVVNSGVISTERDISLSLSGTCDFNCHHLTPILADIAQSLDESLFERTELEPVAPKLYMSRSRKKSLKRKSSIRWIVSSFRETKSPGTKEIPSSVGVCEAPEGRQARLQASISFVERENTQFLLWSPEALQASHAPVNGQEGLRTELGILQPLLRLNPMNAIQERAALSKASTPCLYSTYRAVNHEWITSHWLPSLGLTQYSNIFRQCCVDGMVLEHLSKKELRTSLGMPQCYTCSHLCTICKDGELRKLVGSMDAHPSRYSASVRVQQHRPKIITEFKPQRIIFHRDGVSEGQFQQVLNQEWRAVREACSKLEADYKPGITFVTVQKRHHTHLFCSEKEAQCGKSGNIPAGTTVDVGITHPTEFDFYLCSHSGIQL</sequence>
<feature type="region of interest" description="Disordered" evidence="2">
    <location>
        <begin position="655"/>
        <end position="701"/>
    </location>
</feature>
<dbReference type="EMBL" id="JAKMXF010000358">
    <property type="protein sequence ID" value="KAI6646241.1"/>
    <property type="molecule type" value="Genomic_DNA"/>
</dbReference>
<feature type="region of interest" description="Disordered" evidence="2">
    <location>
        <begin position="835"/>
        <end position="862"/>
    </location>
</feature>
<dbReference type="PROSITE" id="PS50822">
    <property type="entry name" value="PIWI"/>
    <property type="match status" value="1"/>
</dbReference>
<proteinExistence type="predicted"/>
<dbReference type="InterPro" id="IPR036397">
    <property type="entry name" value="RNaseH_sf"/>
</dbReference>
<dbReference type="InterPro" id="IPR003165">
    <property type="entry name" value="Piwi"/>
</dbReference>
<protein>
    <submittedName>
        <fullName evidence="5">Protein argonaute-2</fullName>
    </submittedName>
</protein>
<dbReference type="SUPFAM" id="SSF53098">
    <property type="entry name" value="Ribonuclease H-like"/>
    <property type="match status" value="1"/>
</dbReference>
<reference evidence="5 6" key="1">
    <citation type="journal article" date="2023" name="BMC Biol.">
        <title>The compact genome of the sponge Oopsacas minuta (Hexactinellida) is lacking key metazoan core genes.</title>
        <authorList>
            <person name="Santini S."/>
            <person name="Schenkelaars Q."/>
            <person name="Jourda C."/>
            <person name="Duchesne M."/>
            <person name="Belahbib H."/>
            <person name="Rocher C."/>
            <person name="Selva M."/>
            <person name="Riesgo A."/>
            <person name="Vervoort M."/>
            <person name="Leys S.P."/>
            <person name="Kodjabachian L."/>
            <person name="Le Bivic A."/>
            <person name="Borchiellini C."/>
            <person name="Claverie J.M."/>
            <person name="Renard E."/>
        </authorList>
    </citation>
    <scope>NUCLEOTIDE SEQUENCE [LARGE SCALE GENOMIC DNA]</scope>
    <source>
        <strain evidence="5">SPO-2</strain>
    </source>
</reference>
<dbReference type="PROSITE" id="PS50105">
    <property type="entry name" value="SAM_DOMAIN"/>
    <property type="match status" value="1"/>
</dbReference>
<dbReference type="Pfam" id="PF00536">
    <property type="entry name" value="SAM_1"/>
    <property type="match status" value="1"/>
</dbReference>
<evidence type="ECO:0000259" key="4">
    <source>
        <dbReference type="PROSITE" id="PS50822"/>
    </source>
</evidence>
<dbReference type="PANTHER" id="PTHR22891">
    <property type="entry name" value="EUKARYOTIC TRANSLATION INITIATION FACTOR 2C"/>
    <property type="match status" value="1"/>
</dbReference>
<comment type="caution">
    <text evidence="5">The sequence shown here is derived from an EMBL/GenBank/DDBJ whole genome shotgun (WGS) entry which is preliminary data.</text>
</comment>
<name>A0AAV7JBZ1_9METZ</name>
<feature type="compositionally biased region" description="Polar residues" evidence="2">
    <location>
        <begin position="657"/>
        <end position="666"/>
    </location>
</feature>
<dbReference type="Gene3D" id="3.30.420.10">
    <property type="entry name" value="Ribonuclease H-like superfamily/Ribonuclease H"/>
    <property type="match status" value="1"/>
</dbReference>
<feature type="domain" description="Piwi" evidence="4">
    <location>
        <begin position="1428"/>
        <end position="1526"/>
    </location>
</feature>
<dbReference type="InterPro" id="IPR013761">
    <property type="entry name" value="SAM/pointed_sf"/>
</dbReference>
<evidence type="ECO:0000313" key="6">
    <source>
        <dbReference type="Proteomes" id="UP001165289"/>
    </source>
</evidence>
<dbReference type="Gene3D" id="1.10.150.50">
    <property type="entry name" value="Transcription Factor, Ets-1"/>
    <property type="match status" value="1"/>
</dbReference>
<dbReference type="InterPro" id="IPR012337">
    <property type="entry name" value="RNaseH-like_sf"/>
</dbReference>
<gene>
    <name evidence="5" type="ORF">LOD99_9325</name>
</gene>
<dbReference type="SUPFAM" id="SSF47769">
    <property type="entry name" value="SAM/Pointed domain"/>
    <property type="match status" value="1"/>
</dbReference>
<evidence type="ECO:0000313" key="5">
    <source>
        <dbReference type="EMBL" id="KAI6646241.1"/>
    </source>
</evidence>